<evidence type="ECO:0000313" key="4">
    <source>
        <dbReference type="Proteomes" id="UP001424459"/>
    </source>
</evidence>
<name>A0ABP7U132_9SPHN</name>
<proteinExistence type="predicted"/>
<protein>
    <recommendedName>
        <fullName evidence="2">PilZ domain-containing protein</fullName>
    </recommendedName>
</protein>
<evidence type="ECO:0000256" key="1">
    <source>
        <dbReference type="SAM" id="MobiDB-lite"/>
    </source>
</evidence>
<feature type="domain" description="PilZ" evidence="2">
    <location>
        <begin position="46"/>
        <end position="120"/>
    </location>
</feature>
<reference evidence="4" key="1">
    <citation type="journal article" date="2019" name="Int. J. Syst. Evol. Microbiol.">
        <title>The Global Catalogue of Microorganisms (GCM) 10K type strain sequencing project: providing services to taxonomists for standard genome sequencing and annotation.</title>
        <authorList>
            <consortium name="The Broad Institute Genomics Platform"/>
            <consortium name="The Broad Institute Genome Sequencing Center for Infectious Disease"/>
            <person name="Wu L."/>
            <person name="Ma J."/>
        </authorList>
    </citation>
    <scope>NUCLEOTIDE SEQUENCE [LARGE SCALE GENOMIC DNA]</scope>
    <source>
        <strain evidence="4">JCM 17564</strain>
    </source>
</reference>
<sequence length="127" mass="13746">MVKRAVAPLWFIHYPVTVFDGEGVKRDGPPGSPAEQGMAVSADETQRSEERRDTSLQGYLRRGGQPVEKALFENVSENGCRVVGDHVIGEIMVATIPTVGTVEARVRWSIGGRAGLQFLSRPGNPAD</sequence>
<dbReference type="Pfam" id="PF07238">
    <property type="entry name" value="PilZ"/>
    <property type="match status" value="1"/>
</dbReference>
<gene>
    <name evidence="3" type="ORF">GCM10022281_13060</name>
</gene>
<dbReference type="EMBL" id="BAABBR010000001">
    <property type="protein sequence ID" value="GAA4034344.1"/>
    <property type="molecule type" value="Genomic_DNA"/>
</dbReference>
<evidence type="ECO:0000259" key="2">
    <source>
        <dbReference type="Pfam" id="PF07238"/>
    </source>
</evidence>
<feature type="region of interest" description="Disordered" evidence="1">
    <location>
        <begin position="22"/>
        <end position="55"/>
    </location>
</feature>
<keyword evidence="4" id="KW-1185">Reference proteome</keyword>
<accession>A0ABP7U132</accession>
<evidence type="ECO:0000313" key="3">
    <source>
        <dbReference type="EMBL" id="GAA4034344.1"/>
    </source>
</evidence>
<dbReference type="InterPro" id="IPR009875">
    <property type="entry name" value="PilZ_domain"/>
</dbReference>
<dbReference type="SUPFAM" id="SSF141371">
    <property type="entry name" value="PilZ domain-like"/>
    <property type="match status" value="1"/>
</dbReference>
<comment type="caution">
    <text evidence="3">The sequence shown here is derived from an EMBL/GenBank/DDBJ whole genome shotgun (WGS) entry which is preliminary data.</text>
</comment>
<dbReference type="Proteomes" id="UP001424459">
    <property type="component" value="Unassembled WGS sequence"/>
</dbReference>
<organism evidence="3 4">
    <name type="scientific">Sphingomonas rosea</name>
    <dbReference type="NCBI Taxonomy" id="335605"/>
    <lineage>
        <taxon>Bacteria</taxon>
        <taxon>Pseudomonadati</taxon>
        <taxon>Pseudomonadota</taxon>
        <taxon>Alphaproteobacteria</taxon>
        <taxon>Sphingomonadales</taxon>
        <taxon>Sphingomonadaceae</taxon>
        <taxon>Sphingomonas</taxon>
    </lineage>
</organism>
<feature type="compositionally biased region" description="Basic and acidic residues" evidence="1">
    <location>
        <begin position="44"/>
        <end position="54"/>
    </location>
</feature>